<dbReference type="PROSITE" id="PS01271">
    <property type="entry name" value="NA_SULFATE"/>
    <property type="match status" value="1"/>
</dbReference>
<feature type="transmembrane region" description="Helical" evidence="7">
    <location>
        <begin position="28"/>
        <end position="46"/>
    </location>
</feature>
<evidence type="ECO:0000256" key="3">
    <source>
        <dbReference type="ARBA" id="ARBA00022692"/>
    </source>
</evidence>
<dbReference type="GO" id="GO:0006813">
    <property type="term" value="P:potassium ion transport"/>
    <property type="evidence" value="ECO:0007669"/>
    <property type="project" value="InterPro"/>
</dbReference>
<sequence>MTADAWGVMILLAMTIALFIQDRIRMDLIALMVICVLALSGWVTPAEAVAGFGHGLVVMIAALFIVGEGLFQTGVAARAGQILLRMGGTNETRLLWVLLPLVAFMSAFMSSTGTVALFIPVVMTVARRSGIPPGRLMIPLAYASLMGGMLTLIGTPPNLAAAAALKDAGLEPFTFFDFTLPGLAIFLAGTVYLIYFARHLLPAGSAVPAGSGFHLGELTDRYGITDQIHLLKTLPDSPLVGKTVAEAGLRTRFEATLFGIRRQGRLISTRLPVLSATRIHAGDELLVYVAPDALGTLCDTMRLDVLRSGGGLLDEFHQDFGVAEVLVRRSAPVIGKTLKEARFRDRYGLSVIGIRRQGQPLAAQFEGTRIAFGDSLLVVGGWRHILDLEQHPDFVILELPVEVQDAARQSDKALPAGLIVLAMLVVMATGWLPPLTTSLLAALAMILSGCVPPARAWQSLNATSLILIAGMLPLAQAMKNTGALDALVAGLTTLLEGQPPLLMLGAFFLITSLLSQFMSNTATTVLVAPIALASAQALGIHPQPFLMGVALAASTAFATPVASPVNTLVLGPGNYRFIDFVKVGLPLQALSLFVALLVIPRFFPF</sequence>
<dbReference type="RefSeq" id="WP_369600317.1">
    <property type="nucleotide sequence ID" value="NZ_CP154858.1"/>
</dbReference>
<keyword evidence="5 7" id="KW-1133">Transmembrane helix</keyword>
<organism evidence="9">
    <name type="scientific">Thermohahella caldifontis</name>
    <dbReference type="NCBI Taxonomy" id="3142973"/>
    <lineage>
        <taxon>Bacteria</taxon>
        <taxon>Pseudomonadati</taxon>
        <taxon>Pseudomonadota</taxon>
        <taxon>Gammaproteobacteria</taxon>
        <taxon>Oceanospirillales</taxon>
        <taxon>Hahellaceae</taxon>
        <taxon>Thermohahella</taxon>
    </lineage>
</organism>
<protein>
    <submittedName>
        <fullName evidence="9">SLC13 family permease</fullName>
    </submittedName>
</protein>
<evidence type="ECO:0000256" key="5">
    <source>
        <dbReference type="ARBA" id="ARBA00022989"/>
    </source>
</evidence>
<comment type="subcellular location">
    <subcellularLocation>
        <location evidence="1">Membrane</location>
        <topology evidence="1">Multi-pass membrane protein</topology>
    </subcellularLocation>
</comment>
<feature type="transmembrane region" description="Helical" evidence="7">
    <location>
        <begin position="94"/>
        <end position="119"/>
    </location>
</feature>
<dbReference type="PANTHER" id="PTHR43652:SF1">
    <property type="entry name" value="RESPONSE REGULATOR"/>
    <property type="match status" value="1"/>
</dbReference>
<keyword evidence="6 7" id="KW-0472">Membrane</keyword>
<dbReference type="Gene3D" id="3.30.70.1450">
    <property type="entry name" value="Regulator of K+ conductance, C-terminal domain"/>
    <property type="match status" value="2"/>
</dbReference>
<reference evidence="9" key="1">
    <citation type="submission" date="2024-05" db="EMBL/GenBank/DDBJ databases">
        <title>Genome sequencing of novel strain.</title>
        <authorList>
            <person name="Ganbat D."/>
            <person name="Ganbat S."/>
            <person name="Lee S.-J."/>
        </authorList>
    </citation>
    <scope>NUCLEOTIDE SEQUENCE</scope>
    <source>
        <strain evidence="9">SMD15-11</strain>
    </source>
</reference>
<dbReference type="InterPro" id="IPR006037">
    <property type="entry name" value="RCK_C"/>
</dbReference>
<proteinExistence type="predicted"/>
<dbReference type="GO" id="GO:0005886">
    <property type="term" value="C:plasma membrane"/>
    <property type="evidence" value="ECO:0007669"/>
    <property type="project" value="TreeGrafter"/>
</dbReference>
<evidence type="ECO:0000256" key="1">
    <source>
        <dbReference type="ARBA" id="ARBA00004141"/>
    </source>
</evidence>
<dbReference type="Pfam" id="PF02080">
    <property type="entry name" value="TrkA_C"/>
    <property type="match status" value="2"/>
</dbReference>
<feature type="transmembrane region" description="Helical" evidence="7">
    <location>
        <begin position="173"/>
        <end position="195"/>
    </location>
</feature>
<dbReference type="Pfam" id="PF03600">
    <property type="entry name" value="CitMHS"/>
    <property type="match status" value="1"/>
</dbReference>
<feature type="transmembrane region" description="Helical" evidence="7">
    <location>
        <begin position="501"/>
        <end position="533"/>
    </location>
</feature>
<dbReference type="AlphaFoldDB" id="A0AB39UU01"/>
<gene>
    <name evidence="9" type="ORF">AAIA72_10735</name>
</gene>
<evidence type="ECO:0000259" key="8">
    <source>
        <dbReference type="PROSITE" id="PS51202"/>
    </source>
</evidence>
<evidence type="ECO:0000313" key="9">
    <source>
        <dbReference type="EMBL" id="XDT71281.1"/>
    </source>
</evidence>
<dbReference type="SUPFAM" id="SSF116726">
    <property type="entry name" value="TrkA C-terminal domain-like"/>
    <property type="match status" value="2"/>
</dbReference>
<feature type="transmembrane region" description="Helical" evidence="7">
    <location>
        <begin position="52"/>
        <end position="73"/>
    </location>
</feature>
<keyword evidence="3 7" id="KW-0812">Transmembrane</keyword>
<feature type="transmembrane region" description="Helical" evidence="7">
    <location>
        <begin position="139"/>
        <end position="161"/>
    </location>
</feature>
<evidence type="ECO:0000256" key="7">
    <source>
        <dbReference type="SAM" id="Phobius"/>
    </source>
</evidence>
<evidence type="ECO:0000256" key="2">
    <source>
        <dbReference type="ARBA" id="ARBA00022448"/>
    </source>
</evidence>
<feature type="transmembrane region" description="Helical" evidence="7">
    <location>
        <begin position="418"/>
        <end position="447"/>
    </location>
</feature>
<dbReference type="GO" id="GO:0008324">
    <property type="term" value="F:monoatomic cation transmembrane transporter activity"/>
    <property type="evidence" value="ECO:0007669"/>
    <property type="project" value="InterPro"/>
</dbReference>
<dbReference type="PANTHER" id="PTHR43652">
    <property type="entry name" value="BASIC AMINO ACID ANTIPORTER YFCC-RELATED"/>
    <property type="match status" value="1"/>
</dbReference>
<feature type="domain" description="RCK C-terminal" evidence="8">
    <location>
        <begin position="310"/>
        <end position="394"/>
    </location>
</feature>
<feature type="transmembrane region" description="Helical" evidence="7">
    <location>
        <begin position="583"/>
        <end position="603"/>
    </location>
</feature>
<feature type="transmembrane region" description="Helical" evidence="7">
    <location>
        <begin position="6"/>
        <end position="21"/>
    </location>
</feature>
<dbReference type="InterPro" id="IPR031312">
    <property type="entry name" value="Na/sul_symport_CS"/>
</dbReference>
<dbReference type="InterPro" id="IPR051679">
    <property type="entry name" value="DASS-Related_Transporters"/>
</dbReference>
<keyword evidence="4" id="KW-0677">Repeat</keyword>
<evidence type="ECO:0000256" key="6">
    <source>
        <dbReference type="ARBA" id="ARBA00023136"/>
    </source>
</evidence>
<dbReference type="InterPro" id="IPR036721">
    <property type="entry name" value="RCK_C_sf"/>
</dbReference>
<feature type="domain" description="RCK C-terminal" evidence="8">
    <location>
        <begin position="215"/>
        <end position="303"/>
    </location>
</feature>
<feature type="transmembrane region" description="Helical" evidence="7">
    <location>
        <begin position="545"/>
        <end position="563"/>
    </location>
</feature>
<dbReference type="EMBL" id="CP154858">
    <property type="protein sequence ID" value="XDT71281.1"/>
    <property type="molecule type" value="Genomic_DNA"/>
</dbReference>
<dbReference type="PROSITE" id="PS51202">
    <property type="entry name" value="RCK_C"/>
    <property type="match status" value="2"/>
</dbReference>
<name>A0AB39UU01_9GAMM</name>
<evidence type="ECO:0000256" key="4">
    <source>
        <dbReference type="ARBA" id="ARBA00022737"/>
    </source>
</evidence>
<dbReference type="InterPro" id="IPR004680">
    <property type="entry name" value="Cit_transptr-like_dom"/>
</dbReference>
<keyword evidence="2" id="KW-0813">Transport</keyword>
<accession>A0AB39UU01</accession>
<dbReference type="KEGG" id="tcd:AAIA72_10735"/>